<organism evidence="2 3">
    <name type="scientific">Cyclotella cryptica</name>
    <dbReference type="NCBI Taxonomy" id="29204"/>
    <lineage>
        <taxon>Eukaryota</taxon>
        <taxon>Sar</taxon>
        <taxon>Stramenopiles</taxon>
        <taxon>Ochrophyta</taxon>
        <taxon>Bacillariophyta</taxon>
        <taxon>Coscinodiscophyceae</taxon>
        <taxon>Thalassiosirophycidae</taxon>
        <taxon>Stephanodiscales</taxon>
        <taxon>Stephanodiscaceae</taxon>
        <taxon>Cyclotella</taxon>
    </lineage>
</organism>
<evidence type="ECO:0000313" key="2">
    <source>
        <dbReference type="EMBL" id="KAL3801373.1"/>
    </source>
</evidence>
<protein>
    <submittedName>
        <fullName evidence="2">Uncharacterized protein</fullName>
    </submittedName>
</protein>
<sequence length="335" mass="37194">MCDSITSLPSIIQFNKPPRLHVHEGQRRRRYRKQWRGSHQGYSGDTECLSPTASCSSEDEESVQSTGRKSVTSITTATTAMSCWTGLSSSVRMQFYGNIPKRRTRAAKESSSQECIDNTGEGTDRANSSRVNPAPAPSHIHPEIDLSRVRVISCQEHDLRQWKKDRDFMKRVLLHQDEDQSDPSQSEDSCDTSSVSPSLVKEKRRGGLWSGPLAVFDHGSVFEFGKIDTSCSILNQIYDLDSFRPGSAFDHNTSSMQDVLNMGSSVPRTTSLTYLPALSGIGFKRDSSSLNILEKECKRSKHETSAGIRSALDCSLVEQTSLTLEEAVSFSPFAR</sequence>
<keyword evidence="3" id="KW-1185">Reference proteome</keyword>
<evidence type="ECO:0000256" key="1">
    <source>
        <dbReference type="SAM" id="MobiDB-lite"/>
    </source>
</evidence>
<accession>A0ABD3QMQ5</accession>
<feature type="region of interest" description="Disordered" evidence="1">
    <location>
        <begin position="103"/>
        <end position="142"/>
    </location>
</feature>
<reference evidence="2 3" key="1">
    <citation type="journal article" date="2020" name="G3 (Bethesda)">
        <title>Improved Reference Genome for Cyclotella cryptica CCMP332, a Model for Cell Wall Morphogenesis, Salinity Adaptation, and Lipid Production in Diatoms (Bacillariophyta).</title>
        <authorList>
            <person name="Roberts W.R."/>
            <person name="Downey K.M."/>
            <person name="Ruck E.C."/>
            <person name="Traller J.C."/>
            <person name="Alverson A.J."/>
        </authorList>
    </citation>
    <scope>NUCLEOTIDE SEQUENCE [LARGE SCALE GENOMIC DNA]</scope>
    <source>
        <strain evidence="2 3">CCMP332</strain>
    </source>
</reference>
<feature type="compositionally biased region" description="Basic residues" evidence="1">
    <location>
        <begin position="26"/>
        <end position="36"/>
    </location>
</feature>
<name>A0ABD3QMQ5_9STRA</name>
<evidence type="ECO:0000313" key="3">
    <source>
        <dbReference type="Proteomes" id="UP001516023"/>
    </source>
</evidence>
<proteinExistence type="predicted"/>
<dbReference type="EMBL" id="JABMIG020000027">
    <property type="protein sequence ID" value="KAL3801373.1"/>
    <property type="molecule type" value="Genomic_DNA"/>
</dbReference>
<dbReference type="AlphaFoldDB" id="A0ABD3QMQ5"/>
<feature type="region of interest" description="Disordered" evidence="1">
    <location>
        <begin position="22"/>
        <end position="69"/>
    </location>
</feature>
<gene>
    <name evidence="2" type="ORF">HJC23_006983</name>
</gene>
<comment type="caution">
    <text evidence="2">The sequence shown here is derived from an EMBL/GenBank/DDBJ whole genome shotgun (WGS) entry which is preliminary data.</text>
</comment>
<dbReference type="Proteomes" id="UP001516023">
    <property type="component" value="Unassembled WGS sequence"/>
</dbReference>
<feature type="region of interest" description="Disordered" evidence="1">
    <location>
        <begin position="176"/>
        <end position="203"/>
    </location>
</feature>